<dbReference type="SUPFAM" id="SSF51735">
    <property type="entry name" value="NAD(P)-binding Rossmann-fold domains"/>
    <property type="match status" value="1"/>
</dbReference>
<accession>A0AAD7CEL5</accession>
<dbReference type="Gene3D" id="3.90.25.10">
    <property type="entry name" value="UDP-galactose 4-epimerase, domain 1"/>
    <property type="match status" value="1"/>
</dbReference>
<protein>
    <submittedName>
        <fullName evidence="5">NAD(P)-binding protein</fullName>
    </submittedName>
</protein>
<dbReference type="GO" id="GO:0016491">
    <property type="term" value="F:oxidoreductase activity"/>
    <property type="evidence" value="ECO:0007669"/>
    <property type="project" value="UniProtKB-KW"/>
</dbReference>
<dbReference type="PANTHER" id="PTHR42748">
    <property type="entry name" value="NITROGEN METABOLITE REPRESSION PROTEIN NMRA FAMILY MEMBER"/>
    <property type="match status" value="1"/>
</dbReference>
<keyword evidence="2" id="KW-0521">NADP</keyword>
<comment type="similarity">
    <text evidence="1">Belongs to the NmrA-type oxidoreductase family.</text>
</comment>
<evidence type="ECO:0000256" key="3">
    <source>
        <dbReference type="ARBA" id="ARBA00023002"/>
    </source>
</evidence>
<dbReference type="InterPro" id="IPR036291">
    <property type="entry name" value="NAD(P)-bd_dom_sf"/>
</dbReference>
<dbReference type="Gene3D" id="3.40.50.720">
    <property type="entry name" value="NAD(P)-binding Rossmann-like Domain"/>
    <property type="match status" value="1"/>
</dbReference>
<dbReference type="GO" id="GO:0005634">
    <property type="term" value="C:nucleus"/>
    <property type="evidence" value="ECO:0007669"/>
    <property type="project" value="TreeGrafter"/>
</dbReference>
<dbReference type="PANTHER" id="PTHR42748:SF30">
    <property type="entry name" value="NMRA-LIKE DOMAIN-CONTAINING PROTEIN"/>
    <property type="match status" value="1"/>
</dbReference>
<dbReference type="EMBL" id="JARKIF010000002">
    <property type="protein sequence ID" value="KAJ7646921.1"/>
    <property type="molecule type" value="Genomic_DNA"/>
</dbReference>
<keyword evidence="6" id="KW-1185">Reference proteome</keyword>
<evidence type="ECO:0000256" key="2">
    <source>
        <dbReference type="ARBA" id="ARBA00022857"/>
    </source>
</evidence>
<organism evidence="5 6">
    <name type="scientific">Roridomyces roridus</name>
    <dbReference type="NCBI Taxonomy" id="1738132"/>
    <lineage>
        <taxon>Eukaryota</taxon>
        <taxon>Fungi</taxon>
        <taxon>Dikarya</taxon>
        <taxon>Basidiomycota</taxon>
        <taxon>Agaricomycotina</taxon>
        <taxon>Agaricomycetes</taxon>
        <taxon>Agaricomycetidae</taxon>
        <taxon>Agaricales</taxon>
        <taxon>Marasmiineae</taxon>
        <taxon>Mycenaceae</taxon>
        <taxon>Roridomyces</taxon>
    </lineage>
</organism>
<gene>
    <name evidence="5" type="ORF">FB45DRAFT_891830</name>
</gene>
<dbReference type="AlphaFoldDB" id="A0AAD7CEL5"/>
<name>A0AAD7CEL5_9AGAR</name>
<dbReference type="Pfam" id="PF05368">
    <property type="entry name" value="NmrA"/>
    <property type="match status" value="1"/>
</dbReference>
<evidence type="ECO:0000313" key="5">
    <source>
        <dbReference type="EMBL" id="KAJ7646921.1"/>
    </source>
</evidence>
<feature type="domain" description="NmrA-like" evidence="4">
    <location>
        <begin position="11"/>
        <end position="306"/>
    </location>
</feature>
<sequence>MTITDAESAPLVAVVGATGNQGGSVVRALEESDMAYRIRAFTRDALKPAAQELASRGVELVSISLVLENKDKVYEAFQGVNMAFLVTNFWEHRDADREIAEAKQLIDAAMANGAERIVWSGLVSFDKLSGGKLRHVYHYDSKATVTEYARQIGAPFVDVQAACYAINYPMLRPRKLGDGSLALEWPMPPTALMPVIDVANDYGLYVRQVFELPVFPSGSEVRTAGELIPVEEIARQIGEVTGRKVVFKQITAEDFSGRVEALGVPPHLAEDVKECLVGIAEYGYYGAKDISSHEGLARKPRTWKEFVQASDWSWMDE</sequence>
<evidence type="ECO:0000256" key="1">
    <source>
        <dbReference type="ARBA" id="ARBA00006328"/>
    </source>
</evidence>
<evidence type="ECO:0000259" key="4">
    <source>
        <dbReference type="Pfam" id="PF05368"/>
    </source>
</evidence>
<reference evidence="5" key="1">
    <citation type="submission" date="2023-03" db="EMBL/GenBank/DDBJ databases">
        <title>Massive genome expansion in bonnet fungi (Mycena s.s.) driven by repeated elements and novel gene families across ecological guilds.</title>
        <authorList>
            <consortium name="Lawrence Berkeley National Laboratory"/>
            <person name="Harder C.B."/>
            <person name="Miyauchi S."/>
            <person name="Viragh M."/>
            <person name="Kuo A."/>
            <person name="Thoen E."/>
            <person name="Andreopoulos B."/>
            <person name="Lu D."/>
            <person name="Skrede I."/>
            <person name="Drula E."/>
            <person name="Henrissat B."/>
            <person name="Morin E."/>
            <person name="Kohler A."/>
            <person name="Barry K."/>
            <person name="LaButti K."/>
            <person name="Morin E."/>
            <person name="Salamov A."/>
            <person name="Lipzen A."/>
            <person name="Mereny Z."/>
            <person name="Hegedus B."/>
            <person name="Baldrian P."/>
            <person name="Stursova M."/>
            <person name="Weitz H."/>
            <person name="Taylor A."/>
            <person name="Grigoriev I.V."/>
            <person name="Nagy L.G."/>
            <person name="Martin F."/>
            <person name="Kauserud H."/>
        </authorList>
    </citation>
    <scope>NUCLEOTIDE SEQUENCE</scope>
    <source>
        <strain evidence="5">9284</strain>
    </source>
</reference>
<dbReference type="Proteomes" id="UP001221142">
    <property type="component" value="Unassembled WGS sequence"/>
</dbReference>
<dbReference type="InterPro" id="IPR051164">
    <property type="entry name" value="NmrA-like_oxidored"/>
</dbReference>
<comment type="caution">
    <text evidence="5">The sequence shown here is derived from an EMBL/GenBank/DDBJ whole genome shotgun (WGS) entry which is preliminary data.</text>
</comment>
<proteinExistence type="inferred from homology"/>
<dbReference type="InterPro" id="IPR008030">
    <property type="entry name" value="NmrA-like"/>
</dbReference>
<keyword evidence="3" id="KW-0560">Oxidoreductase</keyword>
<evidence type="ECO:0000313" key="6">
    <source>
        <dbReference type="Proteomes" id="UP001221142"/>
    </source>
</evidence>
<dbReference type="CDD" id="cd05251">
    <property type="entry name" value="NmrA_like_SDR_a"/>
    <property type="match status" value="1"/>
</dbReference>